<dbReference type="EMBL" id="JAADYS010001773">
    <property type="protein sequence ID" value="KAF4461161.1"/>
    <property type="molecule type" value="Genomic_DNA"/>
</dbReference>
<gene>
    <name evidence="1" type="ORF">FALBO_12040</name>
</gene>
<dbReference type="AlphaFoldDB" id="A0A8H4P9H6"/>
<evidence type="ECO:0000313" key="2">
    <source>
        <dbReference type="Proteomes" id="UP000554235"/>
    </source>
</evidence>
<keyword evidence="1" id="KW-0645">Protease</keyword>
<accession>A0A8H4P9H6</accession>
<dbReference type="GO" id="GO:0008233">
    <property type="term" value="F:peptidase activity"/>
    <property type="evidence" value="ECO:0007669"/>
    <property type="project" value="UniProtKB-KW"/>
</dbReference>
<dbReference type="GO" id="GO:0006508">
    <property type="term" value="P:proteolysis"/>
    <property type="evidence" value="ECO:0007669"/>
    <property type="project" value="UniProtKB-KW"/>
</dbReference>
<name>A0A8H4P9H6_9HYPO</name>
<evidence type="ECO:0000313" key="1">
    <source>
        <dbReference type="EMBL" id="KAF4461161.1"/>
    </source>
</evidence>
<dbReference type="OrthoDB" id="5093543at2759"/>
<comment type="caution">
    <text evidence="1">The sequence shown here is derived from an EMBL/GenBank/DDBJ whole genome shotgun (WGS) entry which is preliminary data.</text>
</comment>
<keyword evidence="1" id="KW-0378">Hydrolase</keyword>
<keyword evidence="2" id="KW-1185">Reference proteome</keyword>
<proteinExistence type="predicted"/>
<protein>
    <submittedName>
        <fullName evidence="1">Intracellular serine protease</fullName>
    </submittedName>
</protein>
<sequence length="89" mass="9835">MEFKEKETLDEVLRRPRKQKKRFIRIGNAHDDGSTYLRAGTDNEFVFPGANVNTSYGRSLTLSLVDMTSLAKDSTGSRIATALAVDLAA</sequence>
<organism evidence="1 2">
    <name type="scientific">Fusarium albosuccineum</name>
    <dbReference type="NCBI Taxonomy" id="1237068"/>
    <lineage>
        <taxon>Eukaryota</taxon>
        <taxon>Fungi</taxon>
        <taxon>Dikarya</taxon>
        <taxon>Ascomycota</taxon>
        <taxon>Pezizomycotina</taxon>
        <taxon>Sordariomycetes</taxon>
        <taxon>Hypocreomycetidae</taxon>
        <taxon>Hypocreales</taxon>
        <taxon>Nectriaceae</taxon>
        <taxon>Fusarium</taxon>
        <taxon>Fusarium decemcellulare species complex</taxon>
    </lineage>
</organism>
<dbReference type="Proteomes" id="UP000554235">
    <property type="component" value="Unassembled WGS sequence"/>
</dbReference>
<reference evidence="1 2" key="1">
    <citation type="submission" date="2020-01" db="EMBL/GenBank/DDBJ databases">
        <title>Identification and distribution of gene clusters putatively required for synthesis of sphingolipid metabolism inhibitors in phylogenetically diverse species of the filamentous fungus Fusarium.</title>
        <authorList>
            <person name="Kim H.-S."/>
            <person name="Busman M."/>
            <person name="Brown D.W."/>
            <person name="Divon H."/>
            <person name="Uhlig S."/>
            <person name="Proctor R.H."/>
        </authorList>
    </citation>
    <scope>NUCLEOTIDE SEQUENCE [LARGE SCALE GENOMIC DNA]</scope>
    <source>
        <strain evidence="1 2">NRRL 20459</strain>
    </source>
</reference>